<dbReference type="OrthoDB" id="9798107at2"/>
<dbReference type="AlphaFoldDB" id="A0A1M7EAI5"/>
<dbReference type="RefSeq" id="WP_073043252.1">
    <property type="nucleotide sequence ID" value="NZ_FOLF01000003.1"/>
</dbReference>
<protein>
    <submittedName>
        <fullName evidence="1">Uncharacterized protein</fullName>
    </submittedName>
</protein>
<evidence type="ECO:0000313" key="2">
    <source>
        <dbReference type="Proteomes" id="UP000184280"/>
    </source>
</evidence>
<dbReference type="Proteomes" id="UP000184280">
    <property type="component" value="Unassembled WGS sequence"/>
</dbReference>
<gene>
    <name evidence="1" type="ORF">SAMN04488494_1009</name>
</gene>
<reference evidence="1 2" key="1">
    <citation type="submission" date="2016-11" db="EMBL/GenBank/DDBJ databases">
        <authorList>
            <person name="Jaros S."/>
            <person name="Januszkiewicz K."/>
            <person name="Wedrychowicz H."/>
        </authorList>
    </citation>
    <scope>NUCLEOTIDE SEQUENCE [LARGE SCALE GENOMIC DNA]</scope>
    <source>
        <strain evidence="1 2">BPI-34</strain>
    </source>
</reference>
<name>A0A1M7EAI5_XYLRU</name>
<dbReference type="EMBL" id="FRCJ01000001">
    <property type="protein sequence ID" value="SHL88640.1"/>
    <property type="molecule type" value="Genomic_DNA"/>
</dbReference>
<accession>A0A1M7EAI5</accession>
<evidence type="ECO:0000313" key="1">
    <source>
        <dbReference type="EMBL" id="SHL88640.1"/>
    </source>
</evidence>
<organism evidence="1 2">
    <name type="scientific">Xylanibacter ruminicola</name>
    <name type="common">Prevotella ruminicola</name>
    <dbReference type="NCBI Taxonomy" id="839"/>
    <lineage>
        <taxon>Bacteria</taxon>
        <taxon>Pseudomonadati</taxon>
        <taxon>Bacteroidota</taxon>
        <taxon>Bacteroidia</taxon>
        <taxon>Bacteroidales</taxon>
        <taxon>Prevotellaceae</taxon>
        <taxon>Xylanibacter</taxon>
    </lineage>
</organism>
<proteinExistence type="predicted"/>
<sequence length="110" mass="13144">MKKEDLIKQCRYYSGEEKCPYNEKNMQWFWDMARVFVSCNGNFTGAKDIYYKLHGRTFTGIPYQLLMVMFTGWGKYEHDIKSNLESFYNLIELYLDIVSDHISKDKIPNT</sequence>